<dbReference type="PROSITE" id="PS50931">
    <property type="entry name" value="HTH_LYSR"/>
    <property type="match status" value="1"/>
</dbReference>
<dbReference type="Pfam" id="PF03466">
    <property type="entry name" value="LysR_substrate"/>
    <property type="match status" value="1"/>
</dbReference>
<dbReference type="PANTHER" id="PTHR30126">
    <property type="entry name" value="HTH-TYPE TRANSCRIPTIONAL REGULATOR"/>
    <property type="match status" value="1"/>
</dbReference>
<keyword evidence="2" id="KW-0805">Transcription regulation</keyword>
<comment type="similarity">
    <text evidence="1">Belongs to the LysR transcriptional regulatory family.</text>
</comment>
<dbReference type="PANTHER" id="PTHR30126:SF64">
    <property type="entry name" value="HTH-TYPE TRANSCRIPTIONAL REGULATOR CITR"/>
    <property type="match status" value="1"/>
</dbReference>
<dbReference type="Pfam" id="PF00126">
    <property type="entry name" value="HTH_1"/>
    <property type="match status" value="1"/>
</dbReference>
<feature type="domain" description="HTH lysR-type" evidence="5">
    <location>
        <begin position="3"/>
        <end position="60"/>
    </location>
</feature>
<dbReference type="SUPFAM" id="SSF46785">
    <property type="entry name" value="Winged helix' DNA-binding domain"/>
    <property type="match status" value="1"/>
</dbReference>
<dbReference type="FunFam" id="1.10.10.10:FF:000001">
    <property type="entry name" value="LysR family transcriptional regulator"/>
    <property type="match status" value="1"/>
</dbReference>
<reference evidence="6" key="1">
    <citation type="submission" date="2020-10" db="EMBL/GenBank/DDBJ databases">
        <authorList>
            <person name="Gilroy R."/>
        </authorList>
    </citation>
    <scope>NUCLEOTIDE SEQUENCE</scope>
    <source>
        <strain evidence="6">CHK165-10780</strain>
    </source>
</reference>
<dbReference type="SUPFAM" id="SSF53850">
    <property type="entry name" value="Periplasmic binding protein-like II"/>
    <property type="match status" value="1"/>
</dbReference>
<keyword evidence="4" id="KW-0804">Transcription</keyword>
<reference evidence="6" key="2">
    <citation type="journal article" date="2021" name="PeerJ">
        <title>Extensive microbial diversity within the chicken gut microbiome revealed by metagenomics and culture.</title>
        <authorList>
            <person name="Gilroy R."/>
            <person name="Ravi A."/>
            <person name="Getino M."/>
            <person name="Pursley I."/>
            <person name="Horton D.L."/>
            <person name="Alikhan N.F."/>
            <person name="Baker D."/>
            <person name="Gharbi K."/>
            <person name="Hall N."/>
            <person name="Watson M."/>
            <person name="Adriaenssens E.M."/>
            <person name="Foster-Nyarko E."/>
            <person name="Jarju S."/>
            <person name="Secka A."/>
            <person name="Antonio M."/>
            <person name="Oren A."/>
            <person name="Chaudhuri R.R."/>
            <person name="La Ragione R."/>
            <person name="Hildebrand F."/>
            <person name="Pallen M.J."/>
        </authorList>
    </citation>
    <scope>NUCLEOTIDE SEQUENCE</scope>
    <source>
        <strain evidence="6">CHK165-10780</strain>
    </source>
</reference>
<proteinExistence type="inferred from homology"/>
<gene>
    <name evidence="6" type="ORF">IAC85_01385</name>
</gene>
<dbReference type="PRINTS" id="PR00039">
    <property type="entry name" value="HTHLYSR"/>
</dbReference>
<dbReference type="InterPro" id="IPR036390">
    <property type="entry name" value="WH_DNA-bd_sf"/>
</dbReference>
<dbReference type="CDD" id="cd05466">
    <property type="entry name" value="PBP2_LTTR_substrate"/>
    <property type="match status" value="1"/>
</dbReference>
<accession>A0A9D1CK19</accession>
<dbReference type="Gene3D" id="3.40.190.290">
    <property type="match status" value="1"/>
</dbReference>
<dbReference type="GO" id="GO:0003700">
    <property type="term" value="F:DNA-binding transcription factor activity"/>
    <property type="evidence" value="ECO:0007669"/>
    <property type="project" value="InterPro"/>
</dbReference>
<evidence type="ECO:0000256" key="2">
    <source>
        <dbReference type="ARBA" id="ARBA00023015"/>
    </source>
</evidence>
<evidence type="ECO:0000256" key="4">
    <source>
        <dbReference type="ARBA" id="ARBA00023163"/>
    </source>
</evidence>
<dbReference type="InterPro" id="IPR036388">
    <property type="entry name" value="WH-like_DNA-bd_sf"/>
</dbReference>
<evidence type="ECO:0000256" key="1">
    <source>
        <dbReference type="ARBA" id="ARBA00009437"/>
    </source>
</evidence>
<dbReference type="GO" id="GO:0000976">
    <property type="term" value="F:transcription cis-regulatory region binding"/>
    <property type="evidence" value="ECO:0007669"/>
    <property type="project" value="TreeGrafter"/>
</dbReference>
<comment type="caution">
    <text evidence="6">The sequence shown here is derived from an EMBL/GenBank/DDBJ whole genome shotgun (WGS) entry which is preliminary data.</text>
</comment>
<dbReference type="Gene3D" id="1.10.10.10">
    <property type="entry name" value="Winged helix-like DNA-binding domain superfamily/Winged helix DNA-binding domain"/>
    <property type="match status" value="1"/>
</dbReference>
<sequence length="303" mass="35188">MNIDLELYRIFEAVARNQNITKAVQELHISQPAISKRIHSLESQLGGTLFIRTKRATILTEEGKIFYEYIKQAMQYIASAENKFTELVHLETGHIRIGTSTTLTKEFLIPYLKKFHESYPKIQIDLVTELPDEMLKMLRNGLLDIVLLNLNGRKQEEDIEIIKWKKINDCFVASNKYASLKEKEISLAELNNYPIILQRKNSNTRTFLDDYLEKNHLTITPSMEVATISMAIALAKADFGIAYITKEYVKKELHNQELFEIHTKEKIPSRWIGIAISKTHHPSFSTNQLIIEMKEGKEHDQRR</sequence>
<name>A0A9D1CK19_9FIRM</name>
<evidence type="ECO:0000256" key="3">
    <source>
        <dbReference type="ARBA" id="ARBA00023125"/>
    </source>
</evidence>
<dbReference type="Proteomes" id="UP000886725">
    <property type="component" value="Unassembled WGS sequence"/>
</dbReference>
<evidence type="ECO:0000259" key="5">
    <source>
        <dbReference type="PROSITE" id="PS50931"/>
    </source>
</evidence>
<organism evidence="6 7">
    <name type="scientific">Candidatus Faecenecus gallistercoris</name>
    <dbReference type="NCBI Taxonomy" id="2840793"/>
    <lineage>
        <taxon>Bacteria</taxon>
        <taxon>Bacillati</taxon>
        <taxon>Bacillota</taxon>
        <taxon>Bacillota incertae sedis</taxon>
        <taxon>Candidatus Faecenecus</taxon>
    </lineage>
</organism>
<dbReference type="InterPro" id="IPR005119">
    <property type="entry name" value="LysR_subst-bd"/>
</dbReference>
<evidence type="ECO:0000313" key="7">
    <source>
        <dbReference type="Proteomes" id="UP000886725"/>
    </source>
</evidence>
<dbReference type="EMBL" id="DVFU01000028">
    <property type="protein sequence ID" value="HIQ64370.1"/>
    <property type="molecule type" value="Genomic_DNA"/>
</dbReference>
<keyword evidence="3" id="KW-0238">DNA-binding</keyword>
<protein>
    <submittedName>
        <fullName evidence="6">LysR family transcriptional regulator</fullName>
    </submittedName>
</protein>
<dbReference type="AlphaFoldDB" id="A0A9D1CK19"/>
<dbReference type="InterPro" id="IPR000847">
    <property type="entry name" value="LysR_HTH_N"/>
</dbReference>
<evidence type="ECO:0000313" key="6">
    <source>
        <dbReference type="EMBL" id="HIQ64370.1"/>
    </source>
</evidence>